<evidence type="ECO:0000313" key="7">
    <source>
        <dbReference type="EMBL" id="ASF48003.1"/>
    </source>
</evidence>
<reference evidence="7 8" key="1">
    <citation type="submission" date="2017-06" db="EMBL/GenBank/DDBJ databases">
        <title>Genome Sequencing of the methanotroph Methylovulum psychrotolerants str. HV10-M2 isolated from a high-altitude environment.</title>
        <authorList>
            <person name="Mateos-Rivera A."/>
        </authorList>
    </citation>
    <scope>NUCLEOTIDE SEQUENCE [LARGE SCALE GENOMIC DNA]</scope>
    <source>
        <strain evidence="7 8">HV10_M2</strain>
    </source>
</reference>
<name>A0A1Z4C394_9GAMM</name>
<evidence type="ECO:0000256" key="1">
    <source>
        <dbReference type="ARBA" id="ARBA00022723"/>
    </source>
</evidence>
<dbReference type="InterPro" id="IPR011706">
    <property type="entry name" value="Cu-oxidase_C"/>
</dbReference>
<dbReference type="InterPro" id="IPR008972">
    <property type="entry name" value="Cupredoxin"/>
</dbReference>
<evidence type="ECO:0000313" key="8">
    <source>
        <dbReference type="Proteomes" id="UP000197019"/>
    </source>
</evidence>
<dbReference type="KEGG" id="mpsy:CEK71_19095"/>
<dbReference type="PANTHER" id="PTHR11709:SF2">
    <property type="entry name" value="MULTICOPPER OXIDASE LPR1"/>
    <property type="match status" value="1"/>
</dbReference>
<organism evidence="7 8">
    <name type="scientific">Methylovulum psychrotolerans</name>
    <dbReference type="NCBI Taxonomy" id="1704499"/>
    <lineage>
        <taxon>Bacteria</taxon>
        <taxon>Pseudomonadati</taxon>
        <taxon>Pseudomonadota</taxon>
        <taxon>Gammaproteobacteria</taxon>
        <taxon>Methylococcales</taxon>
        <taxon>Methylococcaceae</taxon>
        <taxon>Methylovulum</taxon>
    </lineage>
</organism>
<dbReference type="EMBL" id="CP022129">
    <property type="protein sequence ID" value="ASF48003.1"/>
    <property type="molecule type" value="Genomic_DNA"/>
</dbReference>
<keyword evidence="3" id="KW-1133">Transmembrane helix</keyword>
<keyword evidence="8" id="KW-1185">Reference proteome</keyword>
<feature type="domain" description="Plastocyanin-like" evidence="5">
    <location>
        <begin position="412"/>
        <end position="528"/>
    </location>
</feature>
<dbReference type="SUPFAM" id="SSF49503">
    <property type="entry name" value="Cupredoxins"/>
    <property type="match status" value="3"/>
</dbReference>
<accession>A0A1Z4C394</accession>
<dbReference type="InterPro" id="IPR011707">
    <property type="entry name" value="Cu-oxidase-like_N"/>
</dbReference>
<feature type="domain" description="Plastocyanin-like" evidence="4">
    <location>
        <begin position="245"/>
        <end position="350"/>
    </location>
</feature>
<evidence type="ECO:0008006" key="9">
    <source>
        <dbReference type="Google" id="ProtNLM"/>
    </source>
</evidence>
<gene>
    <name evidence="7" type="ORF">CEK71_19095</name>
</gene>
<evidence type="ECO:0000256" key="2">
    <source>
        <dbReference type="ARBA" id="ARBA00023002"/>
    </source>
</evidence>
<dbReference type="InterPro" id="IPR045087">
    <property type="entry name" value="Cu-oxidase_fam"/>
</dbReference>
<dbReference type="AlphaFoldDB" id="A0A1Z4C394"/>
<dbReference type="CDD" id="cd13853">
    <property type="entry name" value="CuRO_1_Tth-MCO_like"/>
    <property type="match status" value="1"/>
</dbReference>
<dbReference type="Pfam" id="PF07731">
    <property type="entry name" value="Cu-oxidase_2"/>
    <property type="match status" value="1"/>
</dbReference>
<sequence length="530" mass="57180">MNHQHDSQDLHTTDTIDSTETIDQGRRRVLLLGMFGTVGTSAAAFGLLPKNLLADSLPASTATAPLKEPIVFASSGGTLQATLRATTKATSVAGQLISGTMTYNGHYPGPTLQVKPGDQILLKVHNNLDLTAAATPNPHPGATHNHAAAMTVPPANTLNTHFHGMHVSPLPKADDIYLATPFGGSYDYDFQIPANHPGGLYWYHPHVHGVVDNQIYAGLAGLLVVEGGAAQIPALQGARKRLMALKNIAIANGALATGVAPADQLHTLNGQLAPSIGIHPGETQLWQVANIGNEPYYKLSLDGHRFTVVAEDGAMLWESYTTDTLLVPPGKRFEFTVTGVKAGSYAFRTLGYNSGPFGDWRAAQLATMVVAGKLDTPRTVPVQLDEPPAYLTGPIVKRRYLRFSEGFDLSTNTPYFDINGKTFEALRNGTQVKLGTTEEWLIYNDSNRSLNEGGVAEDHPFHIHVNSFIVTEIDGMPVKAYGTQDVVNVLPGQKVLIRMAFPDFIGKSVFHCHILFHEDNGMMANFEIVP</sequence>
<dbReference type="PANTHER" id="PTHR11709">
    <property type="entry name" value="MULTI-COPPER OXIDASE"/>
    <property type="match status" value="1"/>
</dbReference>
<evidence type="ECO:0000259" key="5">
    <source>
        <dbReference type="Pfam" id="PF07731"/>
    </source>
</evidence>
<protein>
    <recommendedName>
        <fullName evidence="9">Copper oxidase</fullName>
    </recommendedName>
</protein>
<keyword evidence="2" id="KW-0560">Oxidoreductase</keyword>
<feature type="domain" description="Plastocyanin-like" evidence="6">
    <location>
        <begin position="157"/>
        <end position="227"/>
    </location>
</feature>
<dbReference type="Pfam" id="PF00394">
    <property type="entry name" value="Cu-oxidase"/>
    <property type="match status" value="1"/>
</dbReference>
<dbReference type="Gene3D" id="2.60.40.420">
    <property type="entry name" value="Cupredoxins - blue copper proteins"/>
    <property type="match status" value="3"/>
</dbReference>
<keyword evidence="3" id="KW-0472">Membrane</keyword>
<feature type="transmembrane region" description="Helical" evidence="3">
    <location>
        <begin position="29"/>
        <end position="48"/>
    </location>
</feature>
<dbReference type="Pfam" id="PF07732">
    <property type="entry name" value="Cu-oxidase_3"/>
    <property type="match status" value="2"/>
</dbReference>
<dbReference type="OrthoDB" id="9757546at2"/>
<evidence type="ECO:0000256" key="3">
    <source>
        <dbReference type="SAM" id="Phobius"/>
    </source>
</evidence>
<dbReference type="RefSeq" id="WP_088620873.1">
    <property type="nucleotide sequence ID" value="NZ_CP022129.1"/>
</dbReference>
<dbReference type="GO" id="GO:0005507">
    <property type="term" value="F:copper ion binding"/>
    <property type="evidence" value="ECO:0007669"/>
    <property type="project" value="InterPro"/>
</dbReference>
<evidence type="ECO:0000259" key="6">
    <source>
        <dbReference type="Pfam" id="PF07732"/>
    </source>
</evidence>
<dbReference type="InterPro" id="IPR002355">
    <property type="entry name" value="Cu_oxidase_Cu_BS"/>
</dbReference>
<dbReference type="CDD" id="cd13900">
    <property type="entry name" value="CuRO_3_Tth-MCO_like"/>
    <property type="match status" value="1"/>
</dbReference>
<dbReference type="Proteomes" id="UP000197019">
    <property type="component" value="Chromosome"/>
</dbReference>
<keyword evidence="1" id="KW-0479">Metal-binding</keyword>
<dbReference type="GO" id="GO:0016491">
    <property type="term" value="F:oxidoreductase activity"/>
    <property type="evidence" value="ECO:0007669"/>
    <property type="project" value="UniProtKB-KW"/>
</dbReference>
<keyword evidence="3" id="KW-0812">Transmembrane</keyword>
<dbReference type="PROSITE" id="PS00080">
    <property type="entry name" value="MULTICOPPER_OXIDASE2"/>
    <property type="match status" value="1"/>
</dbReference>
<proteinExistence type="predicted"/>
<feature type="domain" description="Plastocyanin-like" evidence="6">
    <location>
        <begin position="88"/>
        <end position="130"/>
    </location>
</feature>
<dbReference type="InterPro" id="IPR001117">
    <property type="entry name" value="Cu-oxidase_2nd"/>
</dbReference>
<evidence type="ECO:0000259" key="4">
    <source>
        <dbReference type="Pfam" id="PF00394"/>
    </source>
</evidence>